<dbReference type="Proteomes" id="UP000279422">
    <property type="component" value="Unassembled WGS sequence"/>
</dbReference>
<proteinExistence type="predicted"/>
<name>A0A497E3K2_UNCAE</name>
<reference evidence="1 2" key="1">
    <citation type="submission" date="2018-06" db="EMBL/GenBank/DDBJ databases">
        <title>Extensive metabolic versatility and redundancy in microbially diverse, dynamic hydrothermal sediments.</title>
        <authorList>
            <person name="Dombrowski N."/>
            <person name="Teske A."/>
            <person name="Baker B.J."/>
        </authorList>
    </citation>
    <scope>NUCLEOTIDE SEQUENCE [LARGE SCALE GENOMIC DNA]</scope>
    <source>
        <strain evidence="1">B47_G16</strain>
    </source>
</reference>
<sequence>MKEKLASPKAKKRDRKELEKQIENILSGRLIKDAIKVEVKRAPKCKSGYTIEYRIDEGQKQRRIIDDIFGKKVFFTNRNS</sequence>
<evidence type="ECO:0000313" key="2">
    <source>
        <dbReference type="Proteomes" id="UP000279422"/>
    </source>
</evidence>
<organism evidence="1 2">
    <name type="scientific">Aerophobetes bacterium</name>
    <dbReference type="NCBI Taxonomy" id="2030807"/>
    <lineage>
        <taxon>Bacteria</taxon>
        <taxon>Candidatus Aerophobota</taxon>
    </lineage>
</organism>
<comment type="caution">
    <text evidence="1">The sequence shown here is derived from an EMBL/GenBank/DDBJ whole genome shotgun (WGS) entry which is preliminary data.</text>
</comment>
<dbReference type="AlphaFoldDB" id="A0A497E3K2"/>
<accession>A0A497E3K2</accession>
<evidence type="ECO:0000313" key="1">
    <source>
        <dbReference type="EMBL" id="RLE07367.1"/>
    </source>
</evidence>
<protein>
    <submittedName>
        <fullName evidence="1">Uncharacterized protein</fullName>
    </submittedName>
</protein>
<gene>
    <name evidence="1" type="ORF">DRJ00_08275</name>
</gene>
<dbReference type="EMBL" id="QMPZ01000173">
    <property type="protein sequence ID" value="RLE07367.1"/>
    <property type="molecule type" value="Genomic_DNA"/>
</dbReference>